<dbReference type="GO" id="GO:0016757">
    <property type="term" value="F:glycosyltransferase activity"/>
    <property type="evidence" value="ECO:0007669"/>
    <property type="project" value="InterPro"/>
</dbReference>
<dbReference type="Pfam" id="PF00534">
    <property type="entry name" value="Glycos_transf_1"/>
    <property type="match status" value="1"/>
</dbReference>
<sequence length="363" mass="38829">MKVVTVLPRREGYATDAAGAIGLQVTAMAGPDDVVVGVPITGTPLPGGHFVPAPIGIWPPGGTLWRYAHAVARAIRRHAVSPDLIEVHNRPDMALFLGRRFPSVPILLVLHNDPQGMRFARTPRARRALLRRVRVAAVSHWLRERFLDGLPPQCAGDVAFSPNGTIVPATCLPDAGRERVVMFAGRVVADKGADLFVQAWAMVRHACPGWRAVMYGADRFFADADETPFIAALRPQAEAAGVEMVGYRPHADVLAAMGRAAIMVMPVRWAEPFGVSALEAMAAGTALIASPNGALARLVGDGGLLVPPTPVEGLARAMSDLMASSPARVALSARGREQARRYDLARTRAIRWQVRAACLGPRA</sequence>
<keyword evidence="2" id="KW-0808">Transferase</keyword>
<feature type="domain" description="Glycosyl transferase family 1" evidence="1">
    <location>
        <begin position="176"/>
        <end position="337"/>
    </location>
</feature>
<reference evidence="2 3" key="1">
    <citation type="submission" date="2017-07" db="EMBL/GenBank/DDBJ databases">
        <title>A draft genome sequence of Komagataeibacter sp. T5K1.</title>
        <authorList>
            <person name="Skraban J."/>
            <person name="Cleenwerck I."/>
            <person name="Vandamme P."/>
            <person name="Trcek J."/>
        </authorList>
    </citation>
    <scope>NUCLEOTIDE SEQUENCE [LARGE SCALE GENOMIC DNA]</scope>
    <source>
        <strain evidence="2 3">T5K1</strain>
    </source>
</reference>
<evidence type="ECO:0000313" key="2">
    <source>
        <dbReference type="EMBL" id="PYD75722.1"/>
    </source>
</evidence>
<dbReference type="CDD" id="cd03801">
    <property type="entry name" value="GT4_PimA-like"/>
    <property type="match status" value="1"/>
</dbReference>
<dbReference type="PANTHER" id="PTHR12526:SF638">
    <property type="entry name" value="SPORE COAT PROTEIN SA"/>
    <property type="match status" value="1"/>
</dbReference>
<dbReference type="SUPFAM" id="SSF53756">
    <property type="entry name" value="UDP-Glycosyltransferase/glycogen phosphorylase"/>
    <property type="match status" value="1"/>
</dbReference>
<name>A0A318QEF3_9PROT</name>
<protein>
    <submittedName>
        <fullName evidence="2">Hexosyltransferase</fullName>
    </submittedName>
</protein>
<evidence type="ECO:0000313" key="3">
    <source>
        <dbReference type="Proteomes" id="UP000247609"/>
    </source>
</evidence>
<dbReference type="PANTHER" id="PTHR12526">
    <property type="entry name" value="GLYCOSYLTRANSFERASE"/>
    <property type="match status" value="1"/>
</dbReference>
<dbReference type="InterPro" id="IPR001296">
    <property type="entry name" value="Glyco_trans_1"/>
</dbReference>
<dbReference type="Gene3D" id="3.40.50.2000">
    <property type="entry name" value="Glycogen Phosphorylase B"/>
    <property type="match status" value="2"/>
</dbReference>
<proteinExistence type="predicted"/>
<dbReference type="RefSeq" id="WP_110529929.1">
    <property type="nucleotide sequence ID" value="NZ_NOXG01000006.1"/>
</dbReference>
<dbReference type="Proteomes" id="UP000247609">
    <property type="component" value="Unassembled WGS sequence"/>
</dbReference>
<evidence type="ECO:0000259" key="1">
    <source>
        <dbReference type="Pfam" id="PF00534"/>
    </source>
</evidence>
<dbReference type="EMBL" id="NOXG01000006">
    <property type="protein sequence ID" value="PYD75722.1"/>
    <property type="molecule type" value="Genomic_DNA"/>
</dbReference>
<accession>A0A318QEF3</accession>
<comment type="caution">
    <text evidence="2">The sequence shown here is derived from an EMBL/GenBank/DDBJ whole genome shotgun (WGS) entry which is preliminary data.</text>
</comment>
<organism evidence="2 3">
    <name type="scientific">Novacetimonas pomaceti</name>
    <dbReference type="NCBI Taxonomy" id="2021998"/>
    <lineage>
        <taxon>Bacteria</taxon>
        <taxon>Pseudomonadati</taxon>
        <taxon>Pseudomonadota</taxon>
        <taxon>Alphaproteobacteria</taxon>
        <taxon>Acetobacterales</taxon>
        <taxon>Acetobacteraceae</taxon>
        <taxon>Novacetimonas</taxon>
    </lineage>
</organism>
<gene>
    <name evidence="2" type="ORF">CFR71_07965</name>
</gene>
<dbReference type="AlphaFoldDB" id="A0A318QEF3"/>